<reference evidence="3" key="1">
    <citation type="journal article" date="2022" name="Arch. Microbiol.">
        <title>Pseudodesulfovibrio sediminis sp. nov., a mesophilic and neutrophilic sulfate-reducing bacterium isolated from sediment of a brackish lake.</title>
        <authorList>
            <person name="Takahashi A."/>
            <person name="Kojima H."/>
            <person name="Watanabe M."/>
            <person name="Fukui M."/>
        </authorList>
    </citation>
    <scope>NUCLEOTIDE SEQUENCE</scope>
    <source>
        <strain evidence="3">SF6</strain>
    </source>
</reference>
<accession>A0ABM7P5I0</accession>
<gene>
    <name evidence="3" type="ORF">PSDVSF_13400</name>
</gene>
<organism evidence="3 4">
    <name type="scientific">Pseudodesulfovibrio sediminis</name>
    <dbReference type="NCBI Taxonomy" id="2810563"/>
    <lineage>
        <taxon>Bacteria</taxon>
        <taxon>Pseudomonadati</taxon>
        <taxon>Thermodesulfobacteriota</taxon>
        <taxon>Desulfovibrionia</taxon>
        <taxon>Desulfovibrionales</taxon>
        <taxon>Desulfovibrionaceae</taxon>
    </lineage>
</organism>
<name>A0ABM7P5I0_9BACT</name>
<proteinExistence type="predicted"/>
<feature type="region of interest" description="Disordered" evidence="1">
    <location>
        <begin position="41"/>
        <end position="99"/>
    </location>
</feature>
<protein>
    <submittedName>
        <fullName evidence="3">Uncharacterized protein</fullName>
    </submittedName>
</protein>
<keyword evidence="2" id="KW-0732">Signal</keyword>
<feature type="chain" id="PRO_5045743807" evidence="2">
    <location>
        <begin position="27"/>
        <end position="99"/>
    </location>
</feature>
<dbReference type="RefSeq" id="WP_229595444.1">
    <property type="nucleotide sequence ID" value="NZ_AP024485.1"/>
</dbReference>
<evidence type="ECO:0000313" key="4">
    <source>
        <dbReference type="Proteomes" id="UP001053296"/>
    </source>
</evidence>
<sequence>MSSRTIFSFTLAFVLTLIIYTSPACAQSVLGAAAEVESSIQSSMSRAGTGSGPTLGQLGGVQAGSVGNDGGRGVGGEGRHYSVHQVEAPKKKTGEGKKQ</sequence>
<dbReference type="EMBL" id="AP024485">
    <property type="protein sequence ID" value="BCS88098.1"/>
    <property type="molecule type" value="Genomic_DNA"/>
</dbReference>
<feature type="compositionally biased region" description="Basic and acidic residues" evidence="1">
    <location>
        <begin position="87"/>
        <end position="99"/>
    </location>
</feature>
<evidence type="ECO:0000313" key="3">
    <source>
        <dbReference type="EMBL" id="BCS88098.1"/>
    </source>
</evidence>
<feature type="compositionally biased region" description="Gly residues" evidence="1">
    <location>
        <begin position="49"/>
        <end position="76"/>
    </location>
</feature>
<keyword evidence="4" id="KW-1185">Reference proteome</keyword>
<feature type="signal peptide" evidence="2">
    <location>
        <begin position="1"/>
        <end position="26"/>
    </location>
</feature>
<dbReference type="Proteomes" id="UP001053296">
    <property type="component" value="Chromosome"/>
</dbReference>
<evidence type="ECO:0000256" key="1">
    <source>
        <dbReference type="SAM" id="MobiDB-lite"/>
    </source>
</evidence>
<evidence type="ECO:0000256" key="2">
    <source>
        <dbReference type="SAM" id="SignalP"/>
    </source>
</evidence>